<dbReference type="SUPFAM" id="SSF52047">
    <property type="entry name" value="RNI-like"/>
    <property type="match status" value="1"/>
</dbReference>
<dbReference type="InterPro" id="IPR001611">
    <property type="entry name" value="Leu-rich_rpt"/>
</dbReference>
<dbReference type="Gene3D" id="3.80.10.10">
    <property type="entry name" value="Ribonuclease Inhibitor"/>
    <property type="match status" value="1"/>
</dbReference>
<proteinExistence type="predicted"/>
<evidence type="ECO:0000313" key="2">
    <source>
        <dbReference type="Proteomes" id="UP000317648"/>
    </source>
</evidence>
<protein>
    <submittedName>
        <fullName evidence="1">Leucine Rich repeats (2 copies)</fullName>
    </submittedName>
</protein>
<dbReference type="InterPro" id="IPR032675">
    <property type="entry name" value="LRR_dom_sf"/>
</dbReference>
<dbReference type="AlphaFoldDB" id="A0A518DSV2"/>
<name>A0A518DSV2_9BACT</name>
<sequence length="130" mass="14167">MNDSPDAIAALEQQGAQLRRSKKGSVLIVDLRGCISPVTDDTLLHVAQLPRTRELYLEGTKITDAGLQTLAELAGLHTLDLQRTPISDASWPLFQSLPALRLLLLAGTNVTRPALQAARPRMLEVRIVLP</sequence>
<dbReference type="KEGG" id="lcre:Pla8534_27290"/>
<gene>
    <name evidence="1" type="ORF">Pla8534_27290</name>
</gene>
<dbReference type="RefSeq" id="WP_145053711.1">
    <property type="nucleotide sequence ID" value="NZ_CP036433.1"/>
</dbReference>
<dbReference type="OrthoDB" id="272105at2"/>
<dbReference type="Pfam" id="PF13855">
    <property type="entry name" value="LRR_8"/>
    <property type="match status" value="1"/>
</dbReference>
<evidence type="ECO:0000313" key="1">
    <source>
        <dbReference type="EMBL" id="QDU94921.1"/>
    </source>
</evidence>
<dbReference type="EMBL" id="CP036433">
    <property type="protein sequence ID" value="QDU94921.1"/>
    <property type="molecule type" value="Genomic_DNA"/>
</dbReference>
<reference evidence="1 2" key="1">
    <citation type="submission" date="2019-02" db="EMBL/GenBank/DDBJ databases">
        <title>Deep-cultivation of Planctomycetes and their phenomic and genomic characterization uncovers novel biology.</title>
        <authorList>
            <person name="Wiegand S."/>
            <person name="Jogler M."/>
            <person name="Boedeker C."/>
            <person name="Pinto D."/>
            <person name="Vollmers J."/>
            <person name="Rivas-Marin E."/>
            <person name="Kohn T."/>
            <person name="Peeters S.H."/>
            <person name="Heuer A."/>
            <person name="Rast P."/>
            <person name="Oberbeckmann S."/>
            <person name="Bunk B."/>
            <person name="Jeske O."/>
            <person name="Meyerdierks A."/>
            <person name="Storesund J.E."/>
            <person name="Kallscheuer N."/>
            <person name="Luecker S."/>
            <person name="Lage O.M."/>
            <person name="Pohl T."/>
            <person name="Merkel B.J."/>
            <person name="Hornburger P."/>
            <person name="Mueller R.-W."/>
            <person name="Bruemmer F."/>
            <person name="Labrenz M."/>
            <person name="Spormann A.M."/>
            <person name="Op den Camp H."/>
            <person name="Overmann J."/>
            <person name="Amann R."/>
            <person name="Jetten M.S.M."/>
            <person name="Mascher T."/>
            <person name="Medema M.H."/>
            <person name="Devos D.P."/>
            <person name="Kaster A.-K."/>
            <person name="Ovreas L."/>
            <person name="Rohde M."/>
            <person name="Galperin M.Y."/>
            <person name="Jogler C."/>
        </authorList>
    </citation>
    <scope>NUCLEOTIDE SEQUENCE [LARGE SCALE GENOMIC DNA]</scope>
    <source>
        <strain evidence="1 2">Pla85_3_4</strain>
    </source>
</reference>
<dbReference type="Proteomes" id="UP000317648">
    <property type="component" value="Chromosome"/>
</dbReference>
<organism evidence="1 2">
    <name type="scientific">Lignipirellula cremea</name>
    <dbReference type="NCBI Taxonomy" id="2528010"/>
    <lineage>
        <taxon>Bacteria</taxon>
        <taxon>Pseudomonadati</taxon>
        <taxon>Planctomycetota</taxon>
        <taxon>Planctomycetia</taxon>
        <taxon>Pirellulales</taxon>
        <taxon>Pirellulaceae</taxon>
        <taxon>Lignipirellula</taxon>
    </lineage>
</organism>
<keyword evidence="2" id="KW-1185">Reference proteome</keyword>
<accession>A0A518DSV2</accession>